<gene>
    <name evidence="2" type="ORF">ENU30_09050</name>
</gene>
<keyword evidence="1" id="KW-0812">Transmembrane</keyword>
<evidence type="ECO:0000256" key="1">
    <source>
        <dbReference type="SAM" id="Phobius"/>
    </source>
</evidence>
<dbReference type="AlphaFoldDB" id="A0A7J3JTS5"/>
<name>A0A7J3JTS5_9CREN</name>
<proteinExistence type="predicted"/>
<feature type="transmembrane region" description="Helical" evidence="1">
    <location>
        <begin position="111"/>
        <end position="128"/>
    </location>
</feature>
<feature type="transmembrane region" description="Helical" evidence="1">
    <location>
        <begin position="47"/>
        <end position="64"/>
    </location>
</feature>
<keyword evidence="1" id="KW-0472">Membrane</keyword>
<comment type="caution">
    <text evidence="2">The sequence shown here is derived from an EMBL/GenBank/DDBJ whole genome shotgun (WGS) entry which is preliminary data.</text>
</comment>
<sequence length="136" mass="14755">MIPRRIKNIALGFVEGVAYYTLYVILLPRFFSVVLKVPMLPIDPLKTIFILCIFIVFGIVASSVKAPVGVVFVSLQSLLGIGLLLSIAGVGVIELPLGGSGLSVAFEFGPVLRLVVSFAVVFTIVRVFEKIIKFEE</sequence>
<evidence type="ECO:0000313" key="2">
    <source>
        <dbReference type="EMBL" id="HGQ19097.1"/>
    </source>
</evidence>
<reference evidence="2" key="1">
    <citation type="journal article" date="2020" name="mSystems">
        <title>Genome- and Community-Level Interaction Insights into Carbon Utilization and Element Cycling Functions of Hydrothermarchaeota in Hydrothermal Sediment.</title>
        <authorList>
            <person name="Zhou Z."/>
            <person name="Liu Y."/>
            <person name="Xu W."/>
            <person name="Pan J."/>
            <person name="Luo Z.H."/>
            <person name="Li M."/>
        </authorList>
    </citation>
    <scope>NUCLEOTIDE SEQUENCE [LARGE SCALE GENOMIC DNA]</scope>
    <source>
        <strain evidence="2">SpSt-657</strain>
    </source>
</reference>
<protein>
    <submittedName>
        <fullName evidence="2">Uncharacterized protein</fullName>
    </submittedName>
</protein>
<accession>A0A7J3JTS5</accession>
<keyword evidence="1" id="KW-1133">Transmembrane helix</keyword>
<dbReference type="EMBL" id="DTBZ01000169">
    <property type="protein sequence ID" value="HGQ19097.1"/>
    <property type="molecule type" value="Genomic_DNA"/>
</dbReference>
<feature type="transmembrane region" description="Helical" evidence="1">
    <location>
        <begin position="9"/>
        <end position="27"/>
    </location>
</feature>
<feature type="transmembrane region" description="Helical" evidence="1">
    <location>
        <begin position="71"/>
        <end position="91"/>
    </location>
</feature>
<organism evidence="2">
    <name type="scientific">Ignisphaera aggregans</name>
    <dbReference type="NCBI Taxonomy" id="334771"/>
    <lineage>
        <taxon>Archaea</taxon>
        <taxon>Thermoproteota</taxon>
        <taxon>Thermoprotei</taxon>
        <taxon>Desulfurococcales</taxon>
        <taxon>Desulfurococcaceae</taxon>
        <taxon>Ignisphaera</taxon>
    </lineage>
</organism>